<comment type="caution">
    <text evidence="1">The sequence shown here is derived from an EMBL/GenBank/DDBJ whole genome shotgun (WGS) entry which is preliminary data.</text>
</comment>
<reference evidence="1 2" key="1">
    <citation type="journal article" date="2019" name="Int. J. Syst. Evol. Microbiol.">
        <title>The Global Catalogue of Microorganisms (GCM) 10K type strain sequencing project: providing services to taxonomists for standard genome sequencing and annotation.</title>
        <authorList>
            <consortium name="The Broad Institute Genomics Platform"/>
            <consortium name="The Broad Institute Genome Sequencing Center for Infectious Disease"/>
            <person name="Wu L."/>
            <person name="Ma J."/>
        </authorList>
    </citation>
    <scope>NUCLEOTIDE SEQUENCE [LARGE SCALE GENOMIC DNA]</scope>
    <source>
        <strain evidence="1 2">JCM 8201</strain>
    </source>
</reference>
<sequence length="362" mass="39366">MAVVFSSAALTVPAGASTAAARDPLAPVWVSPLKGDSDFSTIVAPDAKNVWAFGTTRSAGKARPLAYRKSGSIWKRARLPDGLNGGIHAADAPSANNIWAVGGGSFDRGGSAYLLHWNGERWKLVRRWKSALPLTIATTGRRGVWVFDSLQSRALRFDGRRWHNVKTPALVLNAAARGKTIWASGLGKGSKAKVMRFDGQRWKLSNPDALLPKHTKESMTFFGEPAFAGENVWMIAHRFANRNDGNPKIESFLLRHGNGRWRKEKTGPASTISHAPAPDGRGGLWLLASKNMSYPDGNLEYDLVLAHRTATGRWSERPLGHVANETTGISEFVRIPGTQRLFGVGSVEPPGRDENAVIFELS</sequence>
<gene>
    <name evidence="1" type="ORF">GCM10010439_07670</name>
</gene>
<protein>
    <submittedName>
        <fullName evidence="1">Uncharacterized protein</fullName>
    </submittedName>
</protein>
<evidence type="ECO:0000313" key="1">
    <source>
        <dbReference type="EMBL" id="GAA2720212.1"/>
    </source>
</evidence>
<dbReference type="Proteomes" id="UP001501842">
    <property type="component" value="Unassembled WGS sequence"/>
</dbReference>
<keyword evidence="2" id="KW-1185">Reference proteome</keyword>
<evidence type="ECO:0000313" key="2">
    <source>
        <dbReference type="Proteomes" id="UP001501842"/>
    </source>
</evidence>
<accession>A0ABN3TXN4</accession>
<dbReference type="SUPFAM" id="SSF63829">
    <property type="entry name" value="Calcium-dependent phosphotriesterase"/>
    <property type="match status" value="1"/>
</dbReference>
<organism evidence="1 2">
    <name type="scientific">Actinocorallia aurantiaca</name>
    <dbReference type="NCBI Taxonomy" id="46204"/>
    <lineage>
        <taxon>Bacteria</taxon>
        <taxon>Bacillati</taxon>
        <taxon>Actinomycetota</taxon>
        <taxon>Actinomycetes</taxon>
        <taxon>Streptosporangiales</taxon>
        <taxon>Thermomonosporaceae</taxon>
        <taxon>Actinocorallia</taxon>
    </lineage>
</organism>
<name>A0ABN3TXN4_9ACTN</name>
<dbReference type="EMBL" id="BAAATZ010000003">
    <property type="protein sequence ID" value="GAA2720212.1"/>
    <property type="molecule type" value="Genomic_DNA"/>
</dbReference>
<proteinExistence type="predicted"/>